<dbReference type="PROSITE" id="PS50089">
    <property type="entry name" value="ZF_RING_2"/>
    <property type="match status" value="1"/>
</dbReference>
<keyword evidence="2" id="KW-0862">Zinc</keyword>
<dbReference type="SMART" id="SM00184">
    <property type="entry name" value="RING"/>
    <property type="match status" value="1"/>
</dbReference>
<evidence type="ECO:0000256" key="1">
    <source>
        <dbReference type="ARBA" id="ARBA00022771"/>
    </source>
</evidence>
<gene>
    <name evidence="5" type="ORF">PYX00_011662</name>
</gene>
<keyword evidence="1 3" id="KW-0479">Metal-binding</keyword>
<reference evidence="5" key="1">
    <citation type="journal article" date="2024" name="Gigascience">
        <title>Chromosome-level genome of the poultry shaft louse Menopon gallinae provides insight into the host-switching and adaptive evolution of parasitic lice.</title>
        <authorList>
            <person name="Xu Y."/>
            <person name="Ma L."/>
            <person name="Liu S."/>
            <person name="Liang Y."/>
            <person name="Liu Q."/>
            <person name="He Z."/>
            <person name="Tian L."/>
            <person name="Duan Y."/>
            <person name="Cai W."/>
            <person name="Li H."/>
            <person name="Song F."/>
        </authorList>
    </citation>
    <scope>NUCLEOTIDE SEQUENCE</scope>
    <source>
        <strain evidence="5">Cailab_2023a</strain>
    </source>
</reference>
<dbReference type="GO" id="GO:0008270">
    <property type="term" value="F:zinc ion binding"/>
    <property type="evidence" value="ECO:0007669"/>
    <property type="project" value="UniProtKB-KW"/>
</dbReference>
<keyword evidence="1 3" id="KW-0863">Zinc-finger</keyword>
<evidence type="ECO:0000256" key="3">
    <source>
        <dbReference type="PROSITE-ProRule" id="PRU00175"/>
    </source>
</evidence>
<dbReference type="InterPro" id="IPR001841">
    <property type="entry name" value="Znf_RING"/>
</dbReference>
<dbReference type="AlphaFoldDB" id="A0AAW2H883"/>
<dbReference type="InterPro" id="IPR013083">
    <property type="entry name" value="Znf_RING/FYVE/PHD"/>
</dbReference>
<sequence length="609" mass="68246">MKLVGRLWDDGSAVKRCILENDHAELSKLLQKEANRKHVMHEDVGVAMERGHLEVIREISAHSDTIGAIHSGEVERAIKNGHAHIVRYMLCNPALQYIILNNTALLGAISGSDKMLRESVTDEVSQKLLGTGDSAIENLVSSGAIRKRLSAFMTDRLMRPEGTESTGSWNHRAWRIICSSDIARLLEACTIDTLISIMECGGATEALGFACIRKMLSVESGKALLRDAFMENKRKEVRDVVVRCVRSARSAFARLLVFLLWQGKAQDGAAQVSYEDICDTGADSIVDEGERAEVERLCRIPELGVVDADSMYRLALFQKKVCSEHGREELRGLKLEVVERLHACLGEEAVETGVELTARQLEGRKEQVALSTHKLYMVYAEEVGRYLKSDGMIRSCLVENTCLLCRKLLVDEKPGYDEDANAPLCPVCENGYGADAKCREVRYVVLACGHVYHKSCVDAFMKSKDFDNECKFCQAPFVPGMSEGDLHRVKRNNAVDYYVRSIKERAYKAASRIMSDSQNRVAIWFYYGQDTAELMRFLVLLKLCHIIQYEENYELKSKGIVDEGLPLRIEAWGCSKQLGRPFGDCTGNSQSLQRVTTLFPICPLWPLPL</sequence>
<name>A0AAW2H883_9NEOP</name>
<evidence type="ECO:0000313" key="5">
    <source>
        <dbReference type="EMBL" id="KAL0265945.1"/>
    </source>
</evidence>
<dbReference type="SUPFAM" id="SSF57850">
    <property type="entry name" value="RING/U-box"/>
    <property type="match status" value="1"/>
</dbReference>
<proteinExistence type="predicted"/>
<evidence type="ECO:0000259" key="4">
    <source>
        <dbReference type="PROSITE" id="PS50089"/>
    </source>
</evidence>
<feature type="domain" description="RING-type" evidence="4">
    <location>
        <begin position="425"/>
        <end position="474"/>
    </location>
</feature>
<evidence type="ECO:0000256" key="2">
    <source>
        <dbReference type="ARBA" id="ARBA00022833"/>
    </source>
</evidence>
<protein>
    <recommendedName>
        <fullName evidence="4">RING-type domain-containing protein</fullName>
    </recommendedName>
</protein>
<dbReference type="Gene3D" id="3.30.40.10">
    <property type="entry name" value="Zinc/RING finger domain, C3HC4 (zinc finger)"/>
    <property type="match status" value="1"/>
</dbReference>
<organism evidence="5">
    <name type="scientific">Menopon gallinae</name>
    <name type="common">poultry shaft louse</name>
    <dbReference type="NCBI Taxonomy" id="328185"/>
    <lineage>
        <taxon>Eukaryota</taxon>
        <taxon>Metazoa</taxon>
        <taxon>Ecdysozoa</taxon>
        <taxon>Arthropoda</taxon>
        <taxon>Hexapoda</taxon>
        <taxon>Insecta</taxon>
        <taxon>Pterygota</taxon>
        <taxon>Neoptera</taxon>
        <taxon>Paraneoptera</taxon>
        <taxon>Psocodea</taxon>
        <taxon>Troctomorpha</taxon>
        <taxon>Phthiraptera</taxon>
        <taxon>Amblycera</taxon>
        <taxon>Menoponidae</taxon>
        <taxon>Menopon</taxon>
    </lineage>
</organism>
<dbReference type="EMBL" id="JARGDH010000006">
    <property type="protein sequence ID" value="KAL0265945.1"/>
    <property type="molecule type" value="Genomic_DNA"/>
</dbReference>
<comment type="caution">
    <text evidence="5">The sequence shown here is derived from an EMBL/GenBank/DDBJ whole genome shotgun (WGS) entry which is preliminary data.</text>
</comment>
<accession>A0AAW2H883</accession>